<name>E9IU90_SOLIN</name>
<feature type="domain" description="Transposable element P transposase-like RNase H C-terminal" evidence="1">
    <location>
        <begin position="59"/>
        <end position="87"/>
    </location>
</feature>
<organism>
    <name type="scientific">Solenopsis invicta</name>
    <name type="common">Red imported fire ant</name>
    <name type="synonym">Solenopsis wagneri</name>
    <dbReference type="NCBI Taxonomy" id="13686"/>
    <lineage>
        <taxon>Eukaryota</taxon>
        <taxon>Metazoa</taxon>
        <taxon>Ecdysozoa</taxon>
        <taxon>Arthropoda</taxon>
        <taxon>Hexapoda</taxon>
        <taxon>Insecta</taxon>
        <taxon>Pterygota</taxon>
        <taxon>Neoptera</taxon>
        <taxon>Endopterygota</taxon>
        <taxon>Hymenoptera</taxon>
        <taxon>Apocrita</taxon>
        <taxon>Aculeata</taxon>
        <taxon>Formicoidea</taxon>
        <taxon>Formicidae</taxon>
        <taxon>Myrmicinae</taxon>
        <taxon>Solenopsis</taxon>
    </lineage>
</organism>
<dbReference type="EMBL" id="GL765848">
    <property type="protein sequence ID" value="EFZ15863.1"/>
    <property type="molecule type" value="Genomic_DNA"/>
</dbReference>
<evidence type="ECO:0000259" key="1">
    <source>
        <dbReference type="Pfam" id="PF21789"/>
    </source>
</evidence>
<feature type="non-terminal residue" evidence="2">
    <location>
        <position position="131"/>
    </location>
</feature>
<protein>
    <recommendedName>
        <fullName evidence="1">Transposable element P transposase-like RNase H C-terminal domain-containing protein</fullName>
    </recommendedName>
</protein>
<reference evidence="2" key="1">
    <citation type="journal article" date="2011" name="Proc. Natl. Acad. Sci. U.S.A.">
        <title>The genome of the fire ant Solenopsis invicta.</title>
        <authorList>
            <person name="Wurm Y."/>
            <person name="Wang J."/>
            <person name="Riba-Grognuz O."/>
            <person name="Corona M."/>
            <person name="Nygaard S."/>
            <person name="Hunt B.G."/>
            <person name="Ingram K.K."/>
            <person name="Falquet L."/>
            <person name="Nipitwattanaphon M."/>
            <person name="Gotzek D."/>
            <person name="Dijkstra M.B."/>
            <person name="Oettler J."/>
            <person name="Comtesse F."/>
            <person name="Shih C.J."/>
            <person name="Wu W.J."/>
            <person name="Yang C.C."/>
            <person name="Thomas J."/>
            <person name="Beaudoing E."/>
            <person name="Pradervand S."/>
            <person name="Flegel V."/>
            <person name="Cook E.D."/>
            <person name="Fabbretti R."/>
            <person name="Stockinger H."/>
            <person name="Long L."/>
            <person name="Farmerie W.G."/>
            <person name="Oakey J."/>
            <person name="Boomsma J.J."/>
            <person name="Pamilo P."/>
            <person name="Yi S.V."/>
            <person name="Heinze J."/>
            <person name="Goodisman M.A."/>
            <person name="Farinelli L."/>
            <person name="Harshman K."/>
            <person name="Hulo N."/>
            <person name="Cerutti L."/>
            <person name="Xenarios I."/>
            <person name="Shoemaker D."/>
            <person name="Keller L."/>
        </authorList>
    </citation>
    <scope>NUCLEOTIDE SEQUENCE [LARGE SCALE GENOMIC DNA]</scope>
</reference>
<sequence length="131" mass="15193">MSIYQEHHPELTDCQPTIKFIQRINRLIEVMMSRTPVKSLRFNSDKEAYNYVYLMTARLNQDALERFFGLVRDVCGSNDHPFSTLFSQKFRLISTYSLIKSCEGSNVAEDKMIHSLLHFSNIPTSQAGRLN</sequence>
<evidence type="ECO:0000313" key="2">
    <source>
        <dbReference type="EMBL" id="EFZ15863.1"/>
    </source>
</evidence>
<gene>
    <name evidence="2" type="ORF">SINV_01566</name>
</gene>
<accession>E9IU90</accession>
<dbReference type="Pfam" id="PF21789">
    <property type="entry name" value="TNP-like_RNaseH_C"/>
    <property type="match status" value="1"/>
</dbReference>
<dbReference type="HOGENOM" id="CLU_1930161_0_0_1"/>
<dbReference type="InterPro" id="IPR048367">
    <property type="entry name" value="TNP-like_RNaseH_C"/>
</dbReference>
<proteinExistence type="predicted"/>
<dbReference type="AlphaFoldDB" id="E9IU90"/>